<feature type="transmembrane region" description="Helical" evidence="4">
    <location>
        <begin position="46"/>
        <end position="64"/>
    </location>
</feature>
<keyword evidence="4" id="KW-1133">Transmembrane helix</keyword>
<dbReference type="PANTHER" id="PTHR32089:SF112">
    <property type="entry name" value="LYSOZYME-LIKE PROTEIN-RELATED"/>
    <property type="match status" value="1"/>
</dbReference>
<dbReference type="InterPro" id="IPR003660">
    <property type="entry name" value="HAMP_dom"/>
</dbReference>
<dbReference type="EMBL" id="CADCUR010000105">
    <property type="protein sequence ID" value="CAA9395707.1"/>
    <property type="molecule type" value="Genomic_DNA"/>
</dbReference>
<dbReference type="AlphaFoldDB" id="A0A6J4NU40"/>
<dbReference type="GO" id="GO:0007165">
    <property type="term" value="P:signal transduction"/>
    <property type="evidence" value="ECO:0007669"/>
    <property type="project" value="UniProtKB-KW"/>
</dbReference>
<evidence type="ECO:0000256" key="2">
    <source>
        <dbReference type="ARBA" id="ARBA00029447"/>
    </source>
</evidence>
<dbReference type="PANTHER" id="PTHR32089">
    <property type="entry name" value="METHYL-ACCEPTING CHEMOTAXIS PROTEIN MCPB"/>
    <property type="match status" value="1"/>
</dbReference>
<feature type="transmembrane region" description="Helical" evidence="4">
    <location>
        <begin position="12"/>
        <end position="34"/>
    </location>
</feature>
<keyword evidence="4" id="KW-0812">Transmembrane</keyword>
<sequence>MARFAVNSLKSKIRIAAGALAFFVGAFGIGSWLITSLFADNSFYSVFIQFLFSSAAIVAAGWWLSNEVVRPIEKVALLAKSMERGFSTTLPPTSGSSETDELLQTLYRSNQQLHNLVGLMDKVSGGNLDVALTPLEQSDRLSNSFHKLLAKVTESINAKRDLERMKAAVRQITAEVCLVRSGNFDAEIKSEFKPTREISETLKFLIHHFGKLINQVKNDSNQSQASAKEIQKTLQTVIGADESRIREMNQSTLALKQIPQTIQKISQELSAASHTAEQCIEQARKGSLKAQENLAAADALRQQMRDTVKRVERLGERTQEIGKMAKTIEDLAQRMNMIALNASIQTAEAGEQGRGFATLNEEAERLAGCAAGANKQICALNKTVAAEICEIERSVQESVGEAADLSKFAVETGSSLSALEKYIGQFLNLQEKLVAYANGQTAATESAFQSFAASIAETESAVRNLKKSEAQIVQVAVSLENLQLAVADFKTSPSPASVVKAIAGETEATPIYNSEFRA</sequence>
<gene>
    <name evidence="6" type="ORF">AVDCRST_MAG74-2008</name>
</gene>
<dbReference type="Gene3D" id="1.10.287.950">
    <property type="entry name" value="Methyl-accepting chemotaxis protein"/>
    <property type="match status" value="1"/>
</dbReference>
<dbReference type="SMART" id="SM00283">
    <property type="entry name" value="MA"/>
    <property type="match status" value="1"/>
</dbReference>
<dbReference type="GO" id="GO:0016020">
    <property type="term" value="C:membrane"/>
    <property type="evidence" value="ECO:0007669"/>
    <property type="project" value="InterPro"/>
</dbReference>
<feature type="domain" description="Methyl-accepting transducer" evidence="5">
    <location>
        <begin position="219"/>
        <end position="466"/>
    </location>
</feature>
<dbReference type="Pfam" id="PF00015">
    <property type="entry name" value="MCPsignal"/>
    <property type="match status" value="1"/>
</dbReference>
<dbReference type="PROSITE" id="PS50111">
    <property type="entry name" value="CHEMOTAXIS_TRANSDUC_2"/>
    <property type="match status" value="1"/>
</dbReference>
<keyword evidence="1 3" id="KW-0807">Transducer</keyword>
<reference evidence="6" key="1">
    <citation type="submission" date="2020-02" db="EMBL/GenBank/DDBJ databases">
        <authorList>
            <person name="Meier V. D."/>
        </authorList>
    </citation>
    <scope>NUCLEOTIDE SEQUENCE</scope>
    <source>
        <strain evidence="6">AVDCRST_MAG74</strain>
    </source>
</reference>
<keyword evidence="4" id="KW-0472">Membrane</keyword>
<evidence type="ECO:0000256" key="3">
    <source>
        <dbReference type="PROSITE-ProRule" id="PRU00284"/>
    </source>
</evidence>
<dbReference type="SUPFAM" id="SSF58104">
    <property type="entry name" value="Methyl-accepting chemotaxis protein (MCP) signaling domain"/>
    <property type="match status" value="1"/>
</dbReference>
<proteinExistence type="inferred from homology"/>
<organism evidence="6">
    <name type="scientific">uncultured Pyrinomonadaceae bacterium</name>
    <dbReference type="NCBI Taxonomy" id="2283094"/>
    <lineage>
        <taxon>Bacteria</taxon>
        <taxon>Pseudomonadati</taxon>
        <taxon>Acidobacteriota</taxon>
        <taxon>Blastocatellia</taxon>
        <taxon>Blastocatellales</taxon>
        <taxon>Pyrinomonadaceae</taxon>
        <taxon>environmental samples</taxon>
    </lineage>
</organism>
<evidence type="ECO:0000313" key="6">
    <source>
        <dbReference type="EMBL" id="CAA9395707.1"/>
    </source>
</evidence>
<dbReference type="Gene3D" id="6.10.340.10">
    <property type="match status" value="1"/>
</dbReference>
<accession>A0A6J4NU40</accession>
<name>A0A6J4NU40_9BACT</name>
<evidence type="ECO:0000259" key="5">
    <source>
        <dbReference type="PROSITE" id="PS50111"/>
    </source>
</evidence>
<dbReference type="Pfam" id="PF00672">
    <property type="entry name" value="HAMP"/>
    <property type="match status" value="1"/>
</dbReference>
<protein>
    <recommendedName>
        <fullName evidence="5">Methyl-accepting transducer domain-containing protein</fullName>
    </recommendedName>
</protein>
<evidence type="ECO:0000256" key="4">
    <source>
        <dbReference type="SAM" id="Phobius"/>
    </source>
</evidence>
<evidence type="ECO:0000256" key="1">
    <source>
        <dbReference type="ARBA" id="ARBA00023224"/>
    </source>
</evidence>
<dbReference type="InterPro" id="IPR004089">
    <property type="entry name" value="MCPsignal_dom"/>
</dbReference>
<comment type="similarity">
    <text evidence="2">Belongs to the methyl-accepting chemotaxis (MCP) protein family.</text>
</comment>